<sequence>MSSFKQMDLDAYAAAHREEWDRLAQLGKKHHFTGPEADELIDRYQSGATQLSAIKTTTGQSTQGDRLSLYLSTARQRFTGTSSNVLAQLARFFVLQLPAALYRIRWLSLAVTAASLGIGALYALWAMSDPQVLATMGDTSQLEQYAKEDFVNYYSNYAEGSFAAQVWTNNAWLAAQCVAFGVVGFYAPYLLFTNAQQIGLTAAVMESHDRLDVFFLYIAPHGQLELYSIFVAGAAGMRIAWSWMAPGARTRGQALAEDGRALFAVAIGLVLSLLVSGLIEGNVTRQDWPWAVKIGIGTVALAAFLAYQWIQGRRAFRAGQTGDLDEFEAGAKQLIAG</sequence>
<dbReference type="EMBL" id="JBEPSJ010000004">
    <property type="protein sequence ID" value="MET4583485.1"/>
    <property type="molecule type" value="Genomic_DNA"/>
</dbReference>
<dbReference type="InterPro" id="IPR002798">
    <property type="entry name" value="SpoIIM-like"/>
</dbReference>
<dbReference type="PANTHER" id="PTHR35337:SF1">
    <property type="entry name" value="SLR1478 PROTEIN"/>
    <property type="match status" value="1"/>
</dbReference>
<evidence type="ECO:0000313" key="3">
    <source>
        <dbReference type="Proteomes" id="UP001549257"/>
    </source>
</evidence>
<comment type="caution">
    <text evidence="2">The sequence shown here is derived from an EMBL/GenBank/DDBJ whole genome shotgun (WGS) entry which is preliminary data.</text>
</comment>
<dbReference type="Pfam" id="PF01944">
    <property type="entry name" value="SpoIIM"/>
    <property type="match status" value="1"/>
</dbReference>
<feature type="transmembrane region" description="Helical" evidence="1">
    <location>
        <begin position="106"/>
        <end position="127"/>
    </location>
</feature>
<accession>A0ABV2QSE5</accession>
<feature type="transmembrane region" description="Helical" evidence="1">
    <location>
        <begin position="213"/>
        <end position="241"/>
    </location>
</feature>
<keyword evidence="1" id="KW-1133">Transmembrane helix</keyword>
<keyword evidence="3" id="KW-1185">Reference proteome</keyword>
<proteinExistence type="predicted"/>
<feature type="transmembrane region" description="Helical" evidence="1">
    <location>
        <begin position="291"/>
        <end position="310"/>
    </location>
</feature>
<feature type="transmembrane region" description="Helical" evidence="1">
    <location>
        <begin position="171"/>
        <end position="192"/>
    </location>
</feature>
<feature type="transmembrane region" description="Helical" evidence="1">
    <location>
        <begin position="261"/>
        <end position="279"/>
    </location>
</feature>
<keyword evidence="1" id="KW-0812">Transmembrane</keyword>
<evidence type="ECO:0000256" key="1">
    <source>
        <dbReference type="SAM" id="Phobius"/>
    </source>
</evidence>
<dbReference type="Proteomes" id="UP001549257">
    <property type="component" value="Unassembled WGS sequence"/>
</dbReference>
<organism evidence="2 3">
    <name type="scientific">Conyzicola nivalis</name>
    <dbReference type="NCBI Taxonomy" id="1477021"/>
    <lineage>
        <taxon>Bacteria</taxon>
        <taxon>Bacillati</taxon>
        <taxon>Actinomycetota</taxon>
        <taxon>Actinomycetes</taxon>
        <taxon>Micrococcales</taxon>
        <taxon>Microbacteriaceae</taxon>
        <taxon>Conyzicola</taxon>
    </lineage>
</organism>
<reference evidence="2 3" key="1">
    <citation type="submission" date="2024-06" db="EMBL/GenBank/DDBJ databases">
        <title>Sorghum-associated microbial communities from plants grown in Nebraska, USA.</title>
        <authorList>
            <person name="Schachtman D."/>
        </authorList>
    </citation>
    <scope>NUCLEOTIDE SEQUENCE [LARGE SCALE GENOMIC DNA]</scope>
    <source>
        <strain evidence="2 3">2857</strain>
    </source>
</reference>
<name>A0ABV2QSE5_9MICO</name>
<dbReference type="PANTHER" id="PTHR35337">
    <property type="entry name" value="SLR1478 PROTEIN"/>
    <property type="match status" value="1"/>
</dbReference>
<evidence type="ECO:0000313" key="2">
    <source>
        <dbReference type="EMBL" id="MET4583485.1"/>
    </source>
</evidence>
<keyword evidence="1" id="KW-0472">Membrane</keyword>
<gene>
    <name evidence="2" type="ORF">ABIE21_003011</name>
</gene>
<protein>
    <submittedName>
        <fullName evidence="2">Membrane protein SpoIIM required for sporulation</fullName>
    </submittedName>
</protein>